<feature type="signal peptide" evidence="1">
    <location>
        <begin position="1"/>
        <end position="23"/>
    </location>
</feature>
<dbReference type="AlphaFoldDB" id="A0A0R3KZZ2"/>
<feature type="chain" id="PRO_5009796937" description="Allene oxide cyclase barrel-like domain-containing protein" evidence="1">
    <location>
        <begin position="24"/>
        <end position="158"/>
    </location>
</feature>
<dbReference type="RefSeq" id="WP_057848782.1">
    <property type="nucleotide sequence ID" value="NZ_LLXX01000024.1"/>
</dbReference>
<sequence length="158" mass="16597">MRKSLAVFLSGVALIIAASTALAGEQVLEFKLVTKPIDYKITEATNIEGQTVASGRLFGVAVFKDGRIGVKEFVNSADLLKGTGPFYGYSTYTFEEGSITARYNGSVKDGRSNGEYTILSGTGAYANATGTGSIESAPNPFKGVNLLNIKLVVKTPGT</sequence>
<dbReference type="EMBL" id="LLXX01000024">
    <property type="protein sequence ID" value="KRR12849.1"/>
    <property type="molecule type" value="Genomic_DNA"/>
</dbReference>
<evidence type="ECO:0008006" key="4">
    <source>
        <dbReference type="Google" id="ProtNLM"/>
    </source>
</evidence>
<reference evidence="2 3" key="1">
    <citation type="submission" date="2014-03" db="EMBL/GenBank/DDBJ databases">
        <title>Bradyrhizobium valentinum sp. nov., isolated from effective nodules of Lupinus mariae-josephae, a lupine endemic of basic-lime soils in Eastern Spain.</title>
        <authorList>
            <person name="Duran D."/>
            <person name="Rey L."/>
            <person name="Navarro A."/>
            <person name="Busquets A."/>
            <person name="Imperial J."/>
            <person name="Ruiz-Argueso T."/>
        </authorList>
    </citation>
    <scope>NUCLEOTIDE SEQUENCE [LARGE SCALE GENOMIC DNA]</scope>
    <source>
        <strain evidence="2 3">LmjM3</strain>
    </source>
</reference>
<keyword evidence="3" id="KW-1185">Reference proteome</keyword>
<evidence type="ECO:0000313" key="2">
    <source>
        <dbReference type="EMBL" id="KRR12849.1"/>
    </source>
</evidence>
<dbReference type="OrthoDB" id="8228049at2"/>
<name>A0A0R3KZZ2_9BRAD</name>
<evidence type="ECO:0000256" key="1">
    <source>
        <dbReference type="SAM" id="SignalP"/>
    </source>
</evidence>
<evidence type="ECO:0000313" key="3">
    <source>
        <dbReference type="Proteomes" id="UP000051913"/>
    </source>
</evidence>
<dbReference type="Proteomes" id="UP000051913">
    <property type="component" value="Unassembled WGS sequence"/>
</dbReference>
<proteinExistence type="predicted"/>
<comment type="caution">
    <text evidence="2">The sequence shown here is derived from an EMBL/GenBank/DDBJ whole genome shotgun (WGS) entry which is preliminary data.</text>
</comment>
<organism evidence="2 3">
    <name type="scientific">Bradyrhizobium valentinum</name>
    <dbReference type="NCBI Taxonomy" id="1518501"/>
    <lineage>
        <taxon>Bacteria</taxon>
        <taxon>Pseudomonadati</taxon>
        <taxon>Pseudomonadota</taxon>
        <taxon>Alphaproteobacteria</taxon>
        <taxon>Hyphomicrobiales</taxon>
        <taxon>Nitrobacteraceae</taxon>
        <taxon>Bradyrhizobium</taxon>
    </lineage>
</organism>
<protein>
    <recommendedName>
        <fullName evidence="4">Allene oxide cyclase barrel-like domain-containing protein</fullName>
    </recommendedName>
</protein>
<keyword evidence="1" id="KW-0732">Signal</keyword>
<accession>A0A0R3KZZ2</accession>
<gene>
    <name evidence="2" type="ORF">CP49_16615</name>
</gene>